<dbReference type="EMBL" id="CADIKM010000002">
    <property type="protein sequence ID" value="CAB3779049.1"/>
    <property type="molecule type" value="Genomic_DNA"/>
</dbReference>
<accession>A0A6S7B4D2</accession>
<dbReference type="Proteomes" id="UP000494115">
    <property type="component" value="Unassembled WGS sequence"/>
</dbReference>
<name>A0A6S7B4D2_9BURK</name>
<proteinExistence type="predicted"/>
<evidence type="ECO:0000313" key="1">
    <source>
        <dbReference type="EMBL" id="CAB3779049.1"/>
    </source>
</evidence>
<gene>
    <name evidence="1" type="ORF">LMG28138_00761</name>
</gene>
<protein>
    <submittedName>
        <fullName evidence="1">Uncharacterized protein</fullName>
    </submittedName>
</protein>
<keyword evidence="2" id="KW-1185">Reference proteome</keyword>
<dbReference type="AlphaFoldDB" id="A0A6S7B4D2"/>
<reference evidence="1 2" key="1">
    <citation type="submission" date="2020-04" db="EMBL/GenBank/DDBJ databases">
        <authorList>
            <person name="De Canck E."/>
        </authorList>
    </citation>
    <scope>NUCLEOTIDE SEQUENCE [LARGE SCALE GENOMIC DNA]</scope>
    <source>
        <strain evidence="1 2">LMG 28138</strain>
    </source>
</reference>
<organism evidence="1 2">
    <name type="scientific">Pararobbsia alpina</name>
    <dbReference type="NCBI Taxonomy" id="621374"/>
    <lineage>
        <taxon>Bacteria</taxon>
        <taxon>Pseudomonadati</taxon>
        <taxon>Pseudomonadota</taxon>
        <taxon>Betaproteobacteria</taxon>
        <taxon>Burkholderiales</taxon>
        <taxon>Burkholderiaceae</taxon>
        <taxon>Pararobbsia</taxon>
    </lineage>
</organism>
<evidence type="ECO:0000313" key="2">
    <source>
        <dbReference type="Proteomes" id="UP000494115"/>
    </source>
</evidence>
<sequence>MPLGTCGFGSKLTIKSPEAARLDSGTKFKKPHNAASYYQSGKHFNTVLLDDLK</sequence>